<feature type="transmembrane region" description="Helical" evidence="1">
    <location>
        <begin position="12"/>
        <end position="34"/>
    </location>
</feature>
<keyword evidence="1" id="KW-1133">Transmembrane helix</keyword>
<keyword evidence="1" id="KW-0472">Membrane</keyword>
<dbReference type="InterPro" id="IPR019425">
    <property type="entry name" value="7TM_GPCR_serpentine_rcpt_Srt"/>
</dbReference>
<dbReference type="STRING" id="1561998.A0A1I7THB8"/>
<organism evidence="2 3">
    <name type="scientific">Caenorhabditis tropicalis</name>
    <dbReference type="NCBI Taxonomy" id="1561998"/>
    <lineage>
        <taxon>Eukaryota</taxon>
        <taxon>Metazoa</taxon>
        <taxon>Ecdysozoa</taxon>
        <taxon>Nematoda</taxon>
        <taxon>Chromadorea</taxon>
        <taxon>Rhabditida</taxon>
        <taxon>Rhabditina</taxon>
        <taxon>Rhabditomorpha</taxon>
        <taxon>Rhabditoidea</taxon>
        <taxon>Rhabditidae</taxon>
        <taxon>Peloderinae</taxon>
        <taxon>Caenorhabditis</taxon>
    </lineage>
</organism>
<dbReference type="eggNOG" id="ENOG502SNCU">
    <property type="taxonomic scope" value="Eukaryota"/>
</dbReference>
<accession>A0A1I7THB8</accession>
<dbReference type="Proteomes" id="UP000095282">
    <property type="component" value="Unplaced"/>
</dbReference>
<dbReference type="AlphaFoldDB" id="A0A1I7THB8"/>
<protein>
    <submittedName>
        <fullName evidence="3">G_PROTEIN_RECEP_F1_2 domain-containing protein</fullName>
    </submittedName>
</protein>
<evidence type="ECO:0000313" key="2">
    <source>
        <dbReference type="Proteomes" id="UP000095282"/>
    </source>
</evidence>
<reference evidence="3" key="1">
    <citation type="submission" date="2016-11" db="UniProtKB">
        <authorList>
            <consortium name="WormBaseParasite"/>
        </authorList>
    </citation>
    <scope>IDENTIFICATION</scope>
</reference>
<evidence type="ECO:0000256" key="1">
    <source>
        <dbReference type="SAM" id="Phobius"/>
    </source>
</evidence>
<dbReference type="Pfam" id="PF10321">
    <property type="entry name" value="7TM_GPCR_Srt"/>
    <property type="match status" value="1"/>
</dbReference>
<feature type="transmembrane region" description="Helical" evidence="1">
    <location>
        <begin position="54"/>
        <end position="71"/>
    </location>
</feature>
<evidence type="ECO:0000313" key="3">
    <source>
        <dbReference type="WBParaSite" id="Csp11.Scaffold612.g5934.t1"/>
    </source>
</evidence>
<keyword evidence="2" id="KW-1185">Reference proteome</keyword>
<dbReference type="WBParaSite" id="Csp11.Scaffold612.g5934.t1">
    <property type="protein sequence ID" value="Csp11.Scaffold612.g5934.t1"/>
    <property type="gene ID" value="Csp11.Scaffold612.g5934"/>
</dbReference>
<sequence length="117" mass="13132">MGSVFCMYPTFTYVAGGIALAMWCMACATTVSLFANRILIIAFHEYADVIEKKLAYSSILFSLSYGTYMLVFTPTICYNSVWISWIPDPLSESKPSNESAEMVIFEKIKRITVPITV</sequence>
<keyword evidence="1" id="KW-0812">Transmembrane</keyword>
<dbReference type="PANTHER" id="PTHR23021">
    <property type="entry name" value="SERPENTINE RECEPTOR, CLASS T"/>
    <property type="match status" value="1"/>
</dbReference>
<name>A0A1I7THB8_9PELO</name>
<proteinExistence type="predicted"/>
<dbReference type="PANTHER" id="PTHR23021:SF31">
    <property type="entry name" value="SERPENTINE RECEPTOR, CLASS T"/>
    <property type="match status" value="1"/>
</dbReference>